<feature type="binding site" evidence="17">
    <location>
        <position position="454"/>
    </location>
    <ligand>
        <name>AMP</name>
        <dbReference type="ChEBI" id="CHEBI:456215"/>
    </ligand>
</feature>
<evidence type="ECO:0000256" key="3">
    <source>
        <dbReference type="ARBA" id="ARBA00006001"/>
    </source>
</evidence>
<feature type="binding site" evidence="18">
    <location>
        <position position="60"/>
    </location>
    <ligand>
        <name>K(+)</name>
        <dbReference type="ChEBI" id="CHEBI:29103"/>
    </ligand>
</feature>
<evidence type="ECO:0000256" key="16">
    <source>
        <dbReference type="ARBA" id="ARBA00049209"/>
    </source>
</evidence>
<evidence type="ECO:0000256" key="13">
    <source>
        <dbReference type="ARBA" id="ARBA00023268"/>
    </source>
</evidence>
<dbReference type="InterPro" id="IPR029056">
    <property type="entry name" value="Ribokinase-like"/>
</dbReference>
<comment type="catalytic activity">
    <reaction evidence="2 18 19">
        <text>(6R)-NADPHX = (6S)-NADPHX</text>
        <dbReference type="Rhea" id="RHEA:32227"/>
        <dbReference type="ChEBI" id="CHEBI:64076"/>
        <dbReference type="ChEBI" id="CHEBI:64077"/>
        <dbReference type="EC" id="5.1.99.6"/>
    </reaction>
</comment>
<evidence type="ECO:0000256" key="10">
    <source>
        <dbReference type="ARBA" id="ARBA00023027"/>
    </source>
</evidence>
<evidence type="ECO:0000256" key="8">
    <source>
        <dbReference type="ARBA" id="ARBA00022857"/>
    </source>
</evidence>
<dbReference type="RefSeq" id="WP_053551532.1">
    <property type="nucleotide sequence ID" value="NZ_CP010802.1"/>
</dbReference>
<comment type="cofactor">
    <cofactor evidence="17">
        <name>Mg(2+)</name>
        <dbReference type="ChEBI" id="CHEBI:18420"/>
    </cofactor>
</comment>
<keyword evidence="11 18" id="KW-0413">Isomerase</keyword>
<sequence length="524" mass="53326">MKLLTAAQMQELDRRTIEEVGLPGVVLMENAGRGAVEALCGRFSSVWPGPVVVVAGKGNNGGDGYVVARDLLRRGWTVRTVILADRAAVKGDAAVHLGALLQSGGEVVFAPDAQALAAILSGMDLPRLVVDALFGTGLSSEVGGHYAEAIAWINRTGAKVVAVDIPSGIDAGSGRILGSAVCADLTVTFALAKVGHAVYPGAGCAGELVVLDIGIPRSLSDNVGDDHLLVEAPEAALLCPRRPAAGHKGTFGHLLVIAGETGKSGAAAMSAEAGLRSGAGLVTVACPAPVHAVLEIKLTEAMTVPLPAIDGALSLQALDQVRTLWVGKSAVAAGPGLGRSAETVALVRRLVAECPLPLLLDADALNAVSEVPDVLLERAPGTTVLTPHPGEMARLTGIDIQAIEADRLGVARDFACRYGVVLVLKGARTLIALPDGRIRINGSGNPGLASGGMGDVLTGLIGGLMAQGLSPANAAVLGTFLHGRAADRLSRIQGEAGLLATDLVRELPATRRELTLKGAQHAEG</sequence>
<evidence type="ECO:0000256" key="17">
    <source>
        <dbReference type="HAMAP-Rule" id="MF_01965"/>
    </source>
</evidence>
<dbReference type="OrthoDB" id="9806925at2"/>
<dbReference type="SUPFAM" id="SSF53613">
    <property type="entry name" value="Ribokinase-like"/>
    <property type="match status" value="1"/>
</dbReference>
<dbReference type="Gene3D" id="3.40.1190.20">
    <property type="match status" value="1"/>
</dbReference>
<dbReference type="NCBIfam" id="TIGR00196">
    <property type="entry name" value="yjeF_cterm"/>
    <property type="match status" value="1"/>
</dbReference>
<keyword evidence="6 17" id="KW-0547">Nucleotide-binding</keyword>
<keyword evidence="8 17" id="KW-0521">NADP</keyword>
<evidence type="ECO:0000256" key="14">
    <source>
        <dbReference type="ARBA" id="ARBA00025153"/>
    </source>
</evidence>
<feature type="binding site" evidence="18">
    <location>
        <position position="164"/>
    </location>
    <ligand>
        <name>(6S)-NADPHX</name>
        <dbReference type="ChEBI" id="CHEBI:64076"/>
    </ligand>
</feature>
<keyword evidence="12 17" id="KW-0456">Lyase</keyword>
<comment type="function">
    <text evidence="17">Catalyzes the dehydration of the S-form of NAD(P)HX at the expense of ADP, which is converted to AMP. Together with NAD(P)HX epimerase, which catalyzes the epimerization of the S- and R-forms, the enzyme allows the repair of both epimers of NAD(P)HX, a damaged form of NAD(P)H that is a result of enzymatic or heat-dependent hydration.</text>
</comment>
<evidence type="ECO:0000256" key="15">
    <source>
        <dbReference type="ARBA" id="ARBA00048238"/>
    </source>
</evidence>
<dbReference type="EC" id="5.1.99.6" evidence="19"/>
<dbReference type="EC" id="4.2.1.136" evidence="19"/>
<evidence type="ECO:0000256" key="6">
    <source>
        <dbReference type="ARBA" id="ARBA00022741"/>
    </source>
</evidence>
<dbReference type="InterPro" id="IPR017953">
    <property type="entry name" value="Carbohydrate_kinase_pred_CS"/>
</dbReference>
<feature type="binding site" evidence="17">
    <location>
        <position position="388"/>
    </location>
    <ligand>
        <name>(6S)-NADPHX</name>
        <dbReference type="ChEBI" id="CHEBI:64076"/>
    </ligand>
</feature>
<dbReference type="GO" id="GO:0110051">
    <property type="term" value="P:metabolite repair"/>
    <property type="evidence" value="ECO:0007669"/>
    <property type="project" value="TreeGrafter"/>
</dbReference>
<dbReference type="PROSITE" id="PS01050">
    <property type="entry name" value="YJEF_C_2"/>
    <property type="match status" value="1"/>
</dbReference>
<comment type="subunit">
    <text evidence="17">Homotetramer.</text>
</comment>
<evidence type="ECO:0000256" key="1">
    <source>
        <dbReference type="ARBA" id="ARBA00000013"/>
    </source>
</evidence>
<comment type="function">
    <text evidence="18">Catalyzes the epimerization of the S- and R-forms of NAD(P)HX, a damaged form of NAD(P)H that is a result of enzymatic or heat-dependent hydration. This is a prerequisite for the S-specific NAD(P)H-hydrate dehydratase to allow the repair of both epimers of NAD(P)HX.</text>
</comment>
<comment type="cofactor">
    <cofactor evidence="18 19">
        <name>K(+)</name>
        <dbReference type="ChEBI" id="CHEBI:29103"/>
    </cofactor>
    <text evidence="18 19">Binds 1 potassium ion per subunit.</text>
</comment>
<dbReference type="EMBL" id="CP010802">
    <property type="protein sequence ID" value="ALC17531.1"/>
    <property type="molecule type" value="Genomic_DNA"/>
</dbReference>
<dbReference type="GO" id="GO:0046496">
    <property type="term" value="P:nicotinamide nucleotide metabolic process"/>
    <property type="evidence" value="ECO:0007669"/>
    <property type="project" value="UniProtKB-UniRule"/>
</dbReference>
<comment type="similarity">
    <text evidence="3 19">In the N-terminal section; belongs to the NnrE/AIBP family.</text>
</comment>
<evidence type="ECO:0000256" key="4">
    <source>
        <dbReference type="ARBA" id="ARBA00009524"/>
    </source>
</evidence>
<dbReference type="HAMAP" id="MF_01966">
    <property type="entry name" value="NADHX_epimerase"/>
    <property type="match status" value="1"/>
</dbReference>
<dbReference type="NCBIfam" id="TIGR00197">
    <property type="entry name" value="yjeF_nterm"/>
    <property type="match status" value="1"/>
</dbReference>
<dbReference type="InterPro" id="IPR000631">
    <property type="entry name" value="CARKD"/>
</dbReference>
<evidence type="ECO:0000313" key="23">
    <source>
        <dbReference type="Proteomes" id="UP000057158"/>
    </source>
</evidence>
<evidence type="ECO:0000256" key="2">
    <source>
        <dbReference type="ARBA" id="ARBA00000909"/>
    </source>
</evidence>
<evidence type="ECO:0000313" key="22">
    <source>
        <dbReference type="EMBL" id="ALC17531.1"/>
    </source>
</evidence>
<evidence type="ECO:0000256" key="18">
    <source>
        <dbReference type="HAMAP-Rule" id="MF_01966"/>
    </source>
</evidence>
<feature type="binding site" evidence="18">
    <location>
        <position position="146"/>
    </location>
    <ligand>
        <name>(6S)-NADPHX</name>
        <dbReference type="ChEBI" id="CHEBI:64076"/>
    </ligand>
</feature>
<keyword evidence="10 17" id="KW-0520">NAD</keyword>
<proteinExistence type="inferred from homology"/>
<evidence type="ECO:0000256" key="5">
    <source>
        <dbReference type="ARBA" id="ARBA00022723"/>
    </source>
</evidence>
<dbReference type="KEGG" id="des:DSOUD_2793"/>
<evidence type="ECO:0000256" key="7">
    <source>
        <dbReference type="ARBA" id="ARBA00022840"/>
    </source>
</evidence>
<feature type="binding site" evidence="17">
    <location>
        <position position="336"/>
    </location>
    <ligand>
        <name>(6S)-NADPHX</name>
        <dbReference type="ChEBI" id="CHEBI:64076"/>
    </ligand>
</feature>
<feature type="binding site" evidence="18">
    <location>
        <position position="131"/>
    </location>
    <ligand>
        <name>K(+)</name>
        <dbReference type="ChEBI" id="CHEBI:29103"/>
    </ligand>
</feature>
<evidence type="ECO:0000256" key="12">
    <source>
        <dbReference type="ARBA" id="ARBA00023239"/>
    </source>
</evidence>
<dbReference type="AlphaFoldDB" id="A0A0M5IRS2"/>
<comment type="function">
    <text evidence="14 19">Bifunctional enzyme that catalyzes the epimerization of the S- and R-forms of NAD(P)HX and the dehydration of the S-form of NAD(P)HX at the expense of ADP, which is converted to AMP. This allows the repair of both epimers of NAD(P)HX, a damaged form of NAD(P)H that is a result of enzymatic or heat-dependent hydration.</text>
</comment>
<evidence type="ECO:0000259" key="21">
    <source>
        <dbReference type="PROSITE" id="PS51385"/>
    </source>
</evidence>
<accession>A0A0M5IRS2</accession>
<dbReference type="Pfam" id="PF03853">
    <property type="entry name" value="YjeF_N"/>
    <property type="match status" value="1"/>
</dbReference>
<feature type="binding site" evidence="17">
    <location>
        <position position="266"/>
    </location>
    <ligand>
        <name>(6S)-NADPHX</name>
        <dbReference type="ChEBI" id="CHEBI:64076"/>
    </ligand>
</feature>
<dbReference type="PROSITE" id="PS51385">
    <property type="entry name" value="YJEF_N"/>
    <property type="match status" value="1"/>
</dbReference>
<feature type="binding site" evidence="18">
    <location>
        <begin position="59"/>
        <end position="63"/>
    </location>
    <ligand>
        <name>(6S)-NADPHX</name>
        <dbReference type="ChEBI" id="CHEBI:64076"/>
    </ligand>
</feature>
<comment type="catalytic activity">
    <reaction evidence="15 17 19">
        <text>(6S)-NADHX + ADP = AMP + phosphate + NADH + H(+)</text>
        <dbReference type="Rhea" id="RHEA:32223"/>
        <dbReference type="ChEBI" id="CHEBI:15378"/>
        <dbReference type="ChEBI" id="CHEBI:43474"/>
        <dbReference type="ChEBI" id="CHEBI:57945"/>
        <dbReference type="ChEBI" id="CHEBI:64074"/>
        <dbReference type="ChEBI" id="CHEBI:456215"/>
        <dbReference type="ChEBI" id="CHEBI:456216"/>
        <dbReference type="EC" id="4.2.1.136"/>
    </reaction>
</comment>
<dbReference type="SUPFAM" id="SSF64153">
    <property type="entry name" value="YjeF N-terminal domain-like"/>
    <property type="match status" value="1"/>
</dbReference>
<dbReference type="PATRIC" id="fig|1603606.3.peg.3024"/>
<evidence type="ECO:0000256" key="9">
    <source>
        <dbReference type="ARBA" id="ARBA00022958"/>
    </source>
</evidence>
<feature type="binding site" evidence="17">
    <location>
        <position position="455"/>
    </location>
    <ligand>
        <name>(6S)-NADPHX</name>
        <dbReference type="ChEBI" id="CHEBI:64076"/>
    </ligand>
</feature>
<keyword evidence="7 17" id="KW-0067">ATP-binding</keyword>
<keyword evidence="9 18" id="KW-0630">Potassium</keyword>
<dbReference type="STRING" id="1603606.DSOUD_2793"/>
<feature type="binding site" evidence="18">
    <location>
        <begin position="135"/>
        <end position="141"/>
    </location>
    <ligand>
        <name>(6S)-NADPHX</name>
        <dbReference type="ChEBI" id="CHEBI:64076"/>
    </ligand>
</feature>
<dbReference type="GO" id="GO:0052856">
    <property type="term" value="F:NAD(P)HX epimerase activity"/>
    <property type="evidence" value="ECO:0007669"/>
    <property type="project" value="UniProtKB-UniRule"/>
</dbReference>
<feature type="binding site" evidence="17">
    <location>
        <begin position="425"/>
        <end position="429"/>
    </location>
    <ligand>
        <name>AMP</name>
        <dbReference type="ChEBI" id="CHEBI:456215"/>
    </ligand>
</feature>
<feature type="binding site" evidence="18">
    <location>
        <position position="167"/>
    </location>
    <ligand>
        <name>K(+)</name>
        <dbReference type="ChEBI" id="CHEBI:29103"/>
    </ligand>
</feature>
<protein>
    <recommendedName>
        <fullName evidence="19">Bifunctional NAD(P)H-hydrate repair enzyme</fullName>
    </recommendedName>
    <alternativeName>
        <fullName evidence="19">Nicotinamide nucleotide repair protein</fullName>
    </alternativeName>
    <domain>
        <recommendedName>
            <fullName evidence="19">ADP-dependent (S)-NAD(P)H-hydrate dehydratase</fullName>
            <ecNumber evidence="19">4.2.1.136</ecNumber>
        </recommendedName>
        <alternativeName>
            <fullName evidence="19">ADP-dependent NAD(P)HX dehydratase</fullName>
        </alternativeName>
    </domain>
    <domain>
        <recommendedName>
            <fullName evidence="19">NAD(P)H-hydrate epimerase</fullName>
            <ecNumber evidence="19">5.1.99.6</ecNumber>
        </recommendedName>
    </domain>
</protein>
<dbReference type="Pfam" id="PF01256">
    <property type="entry name" value="Carb_kinase"/>
    <property type="match status" value="1"/>
</dbReference>
<dbReference type="GO" id="GO:0046872">
    <property type="term" value="F:metal ion binding"/>
    <property type="evidence" value="ECO:0007669"/>
    <property type="project" value="UniProtKB-UniRule"/>
</dbReference>
<comment type="similarity">
    <text evidence="4 19">In the C-terminal section; belongs to the NnrD/CARKD family.</text>
</comment>
<dbReference type="Proteomes" id="UP000057158">
    <property type="component" value="Chromosome"/>
</dbReference>
<dbReference type="InterPro" id="IPR030677">
    <property type="entry name" value="Nnr"/>
</dbReference>
<keyword evidence="23" id="KW-1185">Reference proteome</keyword>
<dbReference type="PANTHER" id="PTHR12592">
    <property type="entry name" value="ATP-DEPENDENT (S)-NAD(P)H-HYDRATE DEHYDRATASE FAMILY MEMBER"/>
    <property type="match status" value="1"/>
</dbReference>
<dbReference type="GO" id="GO:0005524">
    <property type="term" value="F:ATP binding"/>
    <property type="evidence" value="ECO:0007669"/>
    <property type="project" value="UniProtKB-UniRule"/>
</dbReference>
<name>A0A0M5IRS2_9BACT</name>
<keyword evidence="13" id="KW-0511">Multifunctional enzyme</keyword>
<comment type="catalytic activity">
    <reaction evidence="16 17 19">
        <text>(6S)-NADPHX + ADP = AMP + phosphate + NADPH + H(+)</text>
        <dbReference type="Rhea" id="RHEA:32235"/>
        <dbReference type="ChEBI" id="CHEBI:15378"/>
        <dbReference type="ChEBI" id="CHEBI:43474"/>
        <dbReference type="ChEBI" id="CHEBI:57783"/>
        <dbReference type="ChEBI" id="CHEBI:64076"/>
        <dbReference type="ChEBI" id="CHEBI:456215"/>
        <dbReference type="ChEBI" id="CHEBI:456216"/>
        <dbReference type="EC" id="4.2.1.136"/>
    </reaction>
</comment>
<evidence type="ECO:0000256" key="11">
    <source>
        <dbReference type="ARBA" id="ARBA00023235"/>
    </source>
</evidence>
<comment type="similarity">
    <text evidence="18">Belongs to the NnrE/AIBP family.</text>
</comment>
<feature type="domain" description="YjeF C-terminal" evidence="20">
    <location>
        <begin position="231"/>
        <end position="514"/>
    </location>
</feature>
<organism evidence="22 23">
    <name type="scientific">Desulfuromonas soudanensis</name>
    <dbReference type="NCBI Taxonomy" id="1603606"/>
    <lineage>
        <taxon>Bacteria</taxon>
        <taxon>Pseudomonadati</taxon>
        <taxon>Thermodesulfobacteriota</taxon>
        <taxon>Desulfuromonadia</taxon>
        <taxon>Desulfuromonadales</taxon>
        <taxon>Desulfuromonadaceae</taxon>
        <taxon>Desulfuromonas</taxon>
    </lineage>
</organism>
<comment type="similarity">
    <text evidence="17">Belongs to the NnrD/CARKD family.</text>
</comment>
<keyword evidence="5 18" id="KW-0479">Metal-binding</keyword>
<evidence type="ECO:0000256" key="19">
    <source>
        <dbReference type="PIRNR" id="PIRNR017184"/>
    </source>
</evidence>
<dbReference type="Gene3D" id="3.40.50.10260">
    <property type="entry name" value="YjeF N-terminal domain"/>
    <property type="match status" value="1"/>
</dbReference>
<gene>
    <name evidence="22" type="primary">yjeF</name>
    <name evidence="17" type="synonym">nnrD</name>
    <name evidence="18" type="synonym">nnrE</name>
    <name evidence="22" type="ORF">DSOUD_2793</name>
</gene>
<dbReference type="HAMAP" id="MF_01965">
    <property type="entry name" value="NADHX_dehydratase"/>
    <property type="match status" value="1"/>
</dbReference>
<evidence type="ECO:0000259" key="20">
    <source>
        <dbReference type="PROSITE" id="PS51383"/>
    </source>
</evidence>
<feature type="domain" description="YjeF N-terminal" evidence="21">
    <location>
        <begin position="9"/>
        <end position="221"/>
    </location>
</feature>
<dbReference type="PANTHER" id="PTHR12592:SF0">
    <property type="entry name" value="ATP-DEPENDENT (S)-NAD(P)H-HYDRATE DEHYDRATASE"/>
    <property type="match status" value="1"/>
</dbReference>
<dbReference type="PROSITE" id="PS51383">
    <property type="entry name" value="YJEF_C_3"/>
    <property type="match status" value="1"/>
</dbReference>
<comment type="catalytic activity">
    <reaction evidence="1 18 19">
        <text>(6R)-NADHX = (6S)-NADHX</text>
        <dbReference type="Rhea" id="RHEA:32215"/>
        <dbReference type="ChEBI" id="CHEBI:64074"/>
        <dbReference type="ChEBI" id="CHEBI:64075"/>
        <dbReference type="EC" id="5.1.99.6"/>
    </reaction>
</comment>
<dbReference type="InterPro" id="IPR004443">
    <property type="entry name" value="YjeF_N_dom"/>
</dbReference>
<dbReference type="GO" id="GO:0052855">
    <property type="term" value="F:ADP-dependent NAD(P)H-hydrate dehydratase activity"/>
    <property type="evidence" value="ECO:0007669"/>
    <property type="project" value="UniProtKB-UniRule"/>
</dbReference>
<reference evidence="22 23" key="1">
    <citation type="submission" date="2015-07" db="EMBL/GenBank/DDBJ databases">
        <title>Isolation and Genomic Characterization of a Novel Halophilic Metal-Reducing Deltaproteobacterium from the Deep Subsurface.</title>
        <authorList>
            <person name="Badalamenti J.P."/>
            <person name="Summers Z.M."/>
            <person name="Gralnick J.A."/>
            <person name="Bond D.R."/>
        </authorList>
    </citation>
    <scope>NUCLEOTIDE SEQUENCE [LARGE SCALE GENOMIC DNA]</scope>
    <source>
        <strain evidence="22 23">WTL</strain>
    </source>
</reference>
<dbReference type="PIRSF" id="PIRSF017184">
    <property type="entry name" value="Nnr"/>
    <property type="match status" value="1"/>
</dbReference>
<dbReference type="CDD" id="cd01171">
    <property type="entry name" value="YXKO-related"/>
    <property type="match status" value="1"/>
</dbReference>
<dbReference type="InterPro" id="IPR036652">
    <property type="entry name" value="YjeF_N_dom_sf"/>
</dbReference>